<feature type="region of interest" description="Disordered" evidence="1">
    <location>
        <begin position="90"/>
        <end position="111"/>
    </location>
</feature>
<comment type="caution">
    <text evidence="2">The sequence shown here is derived from an EMBL/GenBank/DDBJ whole genome shotgun (WGS) entry which is preliminary data.</text>
</comment>
<dbReference type="EMBL" id="JAWWNJ010000164">
    <property type="protein sequence ID" value="KAK6977873.1"/>
    <property type="molecule type" value="Genomic_DNA"/>
</dbReference>
<feature type="compositionally biased region" description="Polar residues" evidence="1">
    <location>
        <begin position="97"/>
        <end position="111"/>
    </location>
</feature>
<evidence type="ECO:0000313" key="2">
    <source>
        <dbReference type="EMBL" id="KAK6977873.1"/>
    </source>
</evidence>
<reference evidence="2 3" key="1">
    <citation type="journal article" date="2024" name="J Genomics">
        <title>Draft genome sequencing and assembly of Favolaschia claudopus CIRM-BRFM 2984 isolated from oak limbs.</title>
        <authorList>
            <person name="Navarro D."/>
            <person name="Drula E."/>
            <person name="Chaduli D."/>
            <person name="Cazenave R."/>
            <person name="Ahrendt S."/>
            <person name="Wang J."/>
            <person name="Lipzen A."/>
            <person name="Daum C."/>
            <person name="Barry K."/>
            <person name="Grigoriev I.V."/>
            <person name="Favel A."/>
            <person name="Rosso M.N."/>
            <person name="Martin F."/>
        </authorList>
    </citation>
    <scope>NUCLEOTIDE SEQUENCE [LARGE SCALE GENOMIC DNA]</scope>
    <source>
        <strain evidence="2 3">CIRM-BRFM 2984</strain>
    </source>
</reference>
<dbReference type="Proteomes" id="UP001362999">
    <property type="component" value="Unassembled WGS sequence"/>
</dbReference>
<name>A0AAV9ZCU5_9AGAR</name>
<sequence length="111" mass="12261">MYCLQMQDFALLVDSGNYVGKEQNKGDEESKQKADSKREDQDNEEDSAHPFGRNVLQWAVQRAAFPVVSVEARPPEDGVIAVCVSPRACAHLPDPSPTKSSVTVQTDRLND</sequence>
<evidence type="ECO:0000313" key="3">
    <source>
        <dbReference type="Proteomes" id="UP001362999"/>
    </source>
</evidence>
<dbReference type="AlphaFoldDB" id="A0AAV9ZCU5"/>
<feature type="compositionally biased region" description="Basic and acidic residues" evidence="1">
    <location>
        <begin position="22"/>
        <end position="40"/>
    </location>
</feature>
<organism evidence="2 3">
    <name type="scientific">Favolaschia claudopus</name>
    <dbReference type="NCBI Taxonomy" id="2862362"/>
    <lineage>
        <taxon>Eukaryota</taxon>
        <taxon>Fungi</taxon>
        <taxon>Dikarya</taxon>
        <taxon>Basidiomycota</taxon>
        <taxon>Agaricomycotina</taxon>
        <taxon>Agaricomycetes</taxon>
        <taxon>Agaricomycetidae</taxon>
        <taxon>Agaricales</taxon>
        <taxon>Marasmiineae</taxon>
        <taxon>Mycenaceae</taxon>
        <taxon>Favolaschia</taxon>
    </lineage>
</organism>
<gene>
    <name evidence="2" type="ORF">R3P38DRAFT_3236540</name>
</gene>
<feature type="region of interest" description="Disordered" evidence="1">
    <location>
        <begin position="19"/>
        <end position="52"/>
    </location>
</feature>
<proteinExistence type="predicted"/>
<protein>
    <submittedName>
        <fullName evidence="2">Uncharacterized protein</fullName>
    </submittedName>
</protein>
<keyword evidence="3" id="KW-1185">Reference proteome</keyword>
<accession>A0AAV9ZCU5</accession>
<evidence type="ECO:0000256" key="1">
    <source>
        <dbReference type="SAM" id="MobiDB-lite"/>
    </source>
</evidence>